<evidence type="ECO:0000313" key="4">
    <source>
        <dbReference type="Proteomes" id="UP000243629"/>
    </source>
</evidence>
<dbReference type="InterPro" id="IPR018392">
    <property type="entry name" value="LysM"/>
</dbReference>
<dbReference type="PROSITE" id="PS51782">
    <property type="entry name" value="LYSM"/>
    <property type="match status" value="2"/>
</dbReference>
<reference evidence="4" key="1">
    <citation type="submission" date="2016-10" db="EMBL/GenBank/DDBJ databases">
        <authorList>
            <person name="Varghese N."/>
            <person name="Submissions S."/>
        </authorList>
    </citation>
    <scope>NUCLEOTIDE SEQUENCE [LARGE SCALE GENOMIC DNA]</scope>
    <source>
        <strain evidence="4">DSM 24213</strain>
    </source>
</reference>
<dbReference type="Gene3D" id="1.10.530.10">
    <property type="match status" value="1"/>
</dbReference>
<dbReference type="PANTHER" id="PTHR33734:SF22">
    <property type="entry name" value="MEMBRANE-BOUND LYTIC MUREIN TRANSGLYCOSYLASE D"/>
    <property type="match status" value="1"/>
</dbReference>
<name>A0A1I4NDS1_9GAMM</name>
<protein>
    <submittedName>
        <fullName evidence="3">Membrane-bound lytic murein transglycosylase D</fullName>
    </submittedName>
</protein>
<comment type="similarity">
    <text evidence="1">Belongs to the transglycosylase Slt family.</text>
</comment>
<evidence type="ECO:0000313" key="3">
    <source>
        <dbReference type="EMBL" id="SFM13651.1"/>
    </source>
</evidence>
<organism evidence="3 4">
    <name type="scientific">Halopseudomonas yangmingensis</name>
    <dbReference type="NCBI Taxonomy" id="1720063"/>
    <lineage>
        <taxon>Bacteria</taxon>
        <taxon>Pseudomonadati</taxon>
        <taxon>Pseudomonadota</taxon>
        <taxon>Gammaproteobacteria</taxon>
        <taxon>Pseudomonadales</taxon>
        <taxon>Pseudomonadaceae</taxon>
        <taxon>Halopseudomonas</taxon>
    </lineage>
</organism>
<evidence type="ECO:0000259" key="2">
    <source>
        <dbReference type="PROSITE" id="PS51782"/>
    </source>
</evidence>
<keyword evidence="4" id="KW-1185">Reference proteome</keyword>
<dbReference type="InterPro" id="IPR008258">
    <property type="entry name" value="Transglycosylase_SLT_dom_1"/>
</dbReference>
<dbReference type="GO" id="GO:0000270">
    <property type="term" value="P:peptidoglycan metabolic process"/>
    <property type="evidence" value="ECO:0007669"/>
    <property type="project" value="InterPro"/>
</dbReference>
<dbReference type="Gene3D" id="3.10.350.10">
    <property type="entry name" value="LysM domain"/>
    <property type="match status" value="2"/>
</dbReference>
<dbReference type="PANTHER" id="PTHR33734">
    <property type="entry name" value="LYSM DOMAIN-CONTAINING GPI-ANCHORED PROTEIN 2"/>
    <property type="match status" value="1"/>
</dbReference>
<dbReference type="SUPFAM" id="SSF53955">
    <property type="entry name" value="Lysozyme-like"/>
    <property type="match status" value="1"/>
</dbReference>
<dbReference type="GO" id="GO:0008932">
    <property type="term" value="F:lytic endotransglycosylase activity"/>
    <property type="evidence" value="ECO:0007669"/>
    <property type="project" value="TreeGrafter"/>
</dbReference>
<feature type="domain" description="LysM" evidence="2">
    <location>
        <begin position="374"/>
        <end position="418"/>
    </location>
</feature>
<dbReference type="PROSITE" id="PS00922">
    <property type="entry name" value="TRANSGLYCOSYLASE"/>
    <property type="match status" value="1"/>
</dbReference>
<evidence type="ECO:0000256" key="1">
    <source>
        <dbReference type="ARBA" id="ARBA00007734"/>
    </source>
</evidence>
<dbReference type="InterPro" id="IPR000189">
    <property type="entry name" value="Transglyc_AS"/>
</dbReference>
<dbReference type="EMBL" id="FOUI01000001">
    <property type="protein sequence ID" value="SFM13651.1"/>
    <property type="molecule type" value="Genomic_DNA"/>
</dbReference>
<dbReference type="InterPro" id="IPR023346">
    <property type="entry name" value="Lysozyme-like_dom_sf"/>
</dbReference>
<dbReference type="CDD" id="cd16894">
    <property type="entry name" value="MltD-like"/>
    <property type="match status" value="1"/>
</dbReference>
<dbReference type="Proteomes" id="UP000243629">
    <property type="component" value="Unassembled WGS sequence"/>
</dbReference>
<accession>A0A1I4NDS1</accession>
<dbReference type="GO" id="GO:0016020">
    <property type="term" value="C:membrane"/>
    <property type="evidence" value="ECO:0007669"/>
    <property type="project" value="InterPro"/>
</dbReference>
<dbReference type="SMART" id="SM00257">
    <property type="entry name" value="LysM"/>
    <property type="match status" value="2"/>
</dbReference>
<feature type="domain" description="LysM" evidence="2">
    <location>
        <begin position="429"/>
        <end position="472"/>
    </location>
</feature>
<dbReference type="SUPFAM" id="SSF54106">
    <property type="entry name" value="LysM domain"/>
    <property type="match status" value="2"/>
</dbReference>
<sequence>MKCFPDAGQDRALLPADRHLSAVCSYFKRLRGIAGLLLLLGAASLGLGGCSTAPVSNDLPGYDTRHTAGKDVWTELSRQFAIPLPTEAAGRARVQRYVDFYLLNSNIVTVSLERSEPWAEYLLSELKRRNLPGELFLVPLIESGFSARATSPSGAAGIWQFMPATGAHYGLRQTTDFDGRRDVFASTDAALDYLESLYNRFGDWQLVLAAFNYGQGNVARAMEANQLAGRKTDYWSLQLSSDAMGYVPKILALRQILESRRIQPPAYRPENAVVGIPVDASLDLHRVAGLTNVSLDDLRNLNPATRTTELPTVPGTRLAIPRTALADLARHDPRRINTRDPIESARAGLLAKASATRSQRVNTPVPARHGNALREHIVQPGETLWGIAARHHVDLGELGEINTLPRGAILSPGQRLMLPAPQSPAATQQFHRIQPGDTLNAIARLYGVTLDALREANHIPGELLRVGETLAIPARR</sequence>
<dbReference type="Pfam" id="PF01476">
    <property type="entry name" value="LysM"/>
    <property type="match status" value="2"/>
</dbReference>
<gene>
    <name evidence="3" type="ORF">SAMN05216217_101246</name>
</gene>
<dbReference type="Pfam" id="PF01464">
    <property type="entry name" value="SLT"/>
    <property type="match status" value="1"/>
</dbReference>
<dbReference type="InterPro" id="IPR036779">
    <property type="entry name" value="LysM_dom_sf"/>
</dbReference>
<proteinExistence type="inferred from homology"/>
<dbReference type="CDD" id="cd00118">
    <property type="entry name" value="LysM"/>
    <property type="match status" value="2"/>
</dbReference>
<dbReference type="STRING" id="1720063.SAMN05216217_101246"/>
<dbReference type="AlphaFoldDB" id="A0A1I4NDS1"/>